<gene>
    <name evidence="2" type="ORF">MNEG_12465</name>
</gene>
<dbReference type="EC" id="1.14.13.122" evidence="2"/>
<dbReference type="KEGG" id="mng:MNEG_12465"/>
<accession>A0A0D2M244</accession>
<evidence type="ECO:0000256" key="1">
    <source>
        <dbReference type="SAM" id="MobiDB-lite"/>
    </source>
</evidence>
<dbReference type="GO" id="GO:0010277">
    <property type="term" value="F:chlorophyllide a oxygenase activity"/>
    <property type="evidence" value="ECO:0007669"/>
    <property type="project" value="UniProtKB-EC"/>
</dbReference>
<feature type="compositionally biased region" description="Low complexity" evidence="1">
    <location>
        <begin position="241"/>
        <end position="268"/>
    </location>
</feature>
<dbReference type="Proteomes" id="UP000054498">
    <property type="component" value="Unassembled WGS sequence"/>
</dbReference>
<name>A0A0D2M244_9CHLO</name>
<keyword evidence="3" id="KW-1185">Reference proteome</keyword>
<protein>
    <submittedName>
        <fullName evidence="2">Chlorophyll a oxygenase</fullName>
        <ecNumber evidence="2">1.14.13.122</ecNumber>
    </submittedName>
</protein>
<keyword evidence="2" id="KW-0560">Oxidoreductase</keyword>
<evidence type="ECO:0000313" key="2">
    <source>
        <dbReference type="EMBL" id="KIY95496.1"/>
    </source>
</evidence>
<organism evidence="2 3">
    <name type="scientific">Monoraphidium neglectum</name>
    <dbReference type="NCBI Taxonomy" id="145388"/>
    <lineage>
        <taxon>Eukaryota</taxon>
        <taxon>Viridiplantae</taxon>
        <taxon>Chlorophyta</taxon>
        <taxon>core chlorophytes</taxon>
        <taxon>Chlorophyceae</taxon>
        <taxon>CS clade</taxon>
        <taxon>Sphaeropleales</taxon>
        <taxon>Selenastraceae</taxon>
        <taxon>Monoraphidium</taxon>
    </lineage>
</organism>
<dbReference type="AlphaFoldDB" id="A0A0D2M244"/>
<feature type="region of interest" description="Disordered" evidence="1">
    <location>
        <begin position="240"/>
        <end position="285"/>
    </location>
</feature>
<feature type="region of interest" description="Disordered" evidence="1">
    <location>
        <begin position="1"/>
        <end position="83"/>
    </location>
</feature>
<dbReference type="GeneID" id="25729830"/>
<reference evidence="2 3" key="1">
    <citation type="journal article" date="2013" name="BMC Genomics">
        <title>Reconstruction of the lipid metabolism for the microalga Monoraphidium neglectum from its genome sequence reveals characteristics suitable for biofuel production.</title>
        <authorList>
            <person name="Bogen C."/>
            <person name="Al-Dilaimi A."/>
            <person name="Albersmeier A."/>
            <person name="Wichmann J."/>
            <person name="Grundmann M."/>
            <person name="Rupp O."/>
            <person name="Lauersen K.J."/>
            <person name="Blifernez-Klassen O."/>
            <person name="Kalinowski J."/>
            <person name="Goesmann A."/>
            <person name="Mussgnug J.H."/>
            <person name="Kruse O."/>
        </authorList>
    </citation>
    <scope>NUCLEOTIDE SEQUENCE [LARGE SCALE GENOMIC DNA]</scope>
    <source>
        <strain evidence="2 3">SAG 48.87</strain>
    </source>
</reference>
<proteinExistence type="predicted"/>
<dbReference type="EMBL" id="KK103478">
    <property type="protein sequence ID" value="KIY95496.1"/>
    <property type="molecule type" value="Genomic_DNA"/>
</dbReference>
<evidence type="ECO:0000313" key="3">
    <source>
        <dbReference type="Proteomes" id="UP000054498"/>
    </source>
</evidence>
<feature type="compositionally biased region" description="Low complexity" evidence="1">
    <location>
        <begin position="61"/>
        <end position="75"/>
    </location>
</feature>
<sequence>MLQNQGRSPVGQGLAASHGSLRGASNIRRPLAPSRATPRPLPSGGAHPEQHDRAQHDAVTPAPQQLPQQQQQQPASDPEAKYQRFGPFFGGRFSLSDLVDAAPRVRVRTTASRARNELLELAVLNERLAGVVEPWEARARLEVLRNRRRAWDAVYDLVSGSDAAATLEVIEAAAEQADALLSEDGQERTSVSELRRQLITLQQQVEEAGEKLAATQSRVDQNLQRVERLKREAAALERARGAASAAHAQETPLAAPAPAPALAARAAPAPAPPSPPPGQGHHGAL</sequence>
<feature type="compositionally biased region" description="Pro residues" evidence="1">
    <location>
        <begin position="269"/>
        <end position="278"/>
    </location>
</feature>
<dbReference type="RefSeq" id="XP_013894516.1">
    <property type="nucleotide sequence ID" value="XM_014039062.1"/>
</dbReference>